<accession>A0ACC1RZV0</accession>
<comment type="caution">
    <text evidence="1">The sequence shown here is derived from an EMBL/GenBank/DDBJ whole genome shotgun (WGS) entry which is preliminary data.</text>
</comment>
<gene>
    <name evidence="1" type="ORF">NM208_g9901</name>
</gene>
<keyword evidence="2" id="KW-1185">Reference proteome</keyword>
<protein>
    <submittedName>
        <fullName evidence="1">Uncharacterized protein</fullName>
    </submittedName>
</protein>
<reference evidence="1" key="1">
    <citation type="submission" date="2022-08" db="EMBL/GenBank/DDBJ databases">
        <title>Genome Sequence of Fusarium decemcellulare.</title>
        <authorList>
            <person name="Buettner E."/>
        </authorList>
    </citation>
    <scope>NUCLEOTIDE SEQUENCE</scope>
    <source>
        <strain evidence="1">Babe19</strain>
    </source>
</reference>
<organism evidence="1 2">
    <name type="scientific">Fusarium decemcellulare</name>
    <dbReference type="NCBI Taxonomy" id="57161"/>
    <lineage>
        <taxon>Eukaryota</taxon>
        <taxon>Fungi</taxon>
        <taxon>Dikarya</taxon>
        <taxon>Ascomycota</taxon>
        <taxon>Pezizomycotina</taxon>
        <taxon>Sordariomycetes</taxon>
        <taxon>Hypocreomycetidae</taxon>
        <taxon>Hypocreales</taxon>
        <taxon>Nectriaceae</taxon>
        <taxon>Fusarium</taxon>
        <taxon>Fusarium decemcellulare species complex</taxon>
    </lineage>
</organism>
<dbReference type="EMBL" id="JANRMS010001325">
    <property type="protein sequence ID" value="KAJ3529119.1"/>
    <property type="molecule type" value="Genomic_DNA"/>
</dbReference>
<evidence type="ECO:0000313" key="1">
    <source>
        <dbReference type="EMBL" id="KAJ3529119.1"/>
    </source>
</evidence>
<name>A0ACC1RZV0_9HYPO</name>
<dbReference type="Proteomes" id="UP001148629">
    <property type="component" value="Unassembled WGS sequence"/>
</dbReference>
<sequence>MILQLEAPTNTTNTATDASPRAAADATPDDSPSPVLAPSCDVCHDFLPLQSNPNASPVDQWMNRYDVRIGNLKDDCHRCLLLGAIYRRLLEFLVADYEGFDATYSGQGDNKGIWVTPETNGTIVARYHWIETKNDIRKQNTYYFREISIRPTCQLNDSKEEIPASAKMGKFSSLHWNPKSEECIQFLKDSLHTCNSGQDGHDRCVRQQDTPLPSRVVRIDPQDGSLRLHESQPNEAGVYIALSHCWGPPDRRPIRTTKETISEMKVSIPPSSLSAVFQDAIWLCQQLEVYDIWIDSLCIIQDDGWDWEIESAKMAQYYSNAELTISAETSPDGTVPFLQEIQDRWQPMIYSELDQQGCPWSYVVQEHHSNESVTEYSTAYQKDGYQLLPTRAWTMQEWILSSRIAHFTPSDLMWGCHTATKSYDTFRNLEWREWKIREALSLLGPLEGTEEGFAAACRVWTMLLSKYTRRAITFEADRLPAFSGIAASFAPFFPGKYLAGIWEAQMPYGLCWWRRQKGIYTSADHTALTKWNAPTWSWISLPARVNIDYPQVTGSKDLVPSCKPTILEMSCEVSSPVAPFGRVDSGYLLMEAPLFEVHISSFREATVGFENLRYRFSFGSEIGEIKASRLSFIEDCLLAVENGNAVRATQEDQLEYRKDPSTFEARAWVLWIHGNKEKQMYGIVLGLDAMSEGYQRIGFVEADGLRGDTFPNEPARSKIKLI</sequence>
<proteinExistence type="predicted"/>
<evidence type="ECO:0000313" key="2">
    <source>
        <dbReference type="Proteomes" id="UP001148629"/>
    </source>
</evidence>